<dbReference type="AlphaFoldDB" id="Q2GCM5"/>
<keyword evidence="2" id="KW-1185">Reference proteome</keyword>
<evidence type="ECO:0000313" key="1">
    <source>
        <dbReference type="EMBL" id="ABD45858.1"/>
    </source>
</evidence>
<evidence type="ECO:0000313" key="2">
    <source>
        <dbReference type="Proteomes" id="UP000001942"/>
    </source>
</evidence>
<organism evidence="1 2">
    <name type="scientific">Ehrlichia sennetsu (strain ATCC VR-367 / Miyayama)</name>
    <name type="common">Neorickettsia sennetsu</name>
    <dbReference type="NCBI Taxonomy" id="222891"/>
    <lineage>
        <taxon>Bacteria</taxon>
        <taxon>Pseudomonadati</taxon>
        <taxon>Pseudomonadota</taxon>
        <taxon>Alphaproteobacteria</taxon>
        <taxon>Rickettsiales</taxon>
        <taxon>Anaplasmataceae</taxon>
        <taxon>Ehrlichia</taxon>
    </lineage>
</organism>
<accession>Q2GCM5</accession>
<sequence length="43" mass="5126">MFFANSFSFPNLNFLPFSTSLQRLLVFHRADYLHSRLDLLVHL</sequence>
<dbReference type="Proteomes" id="UP000001942">
    <property type="component" value="Chromosome"/>
</dbReference>
<dbReference type="KEGG" id="nse:NSE_0906"/>
<proteinExistence type="predicted"/>
<dbReference type="HOGENOM" id="CLU_3236626_0_0_5"/>
<protein>
    <submittedName>
        <fullName evidence="1">Uncharacterized protein</fullName>
    </submittedName>
</protein>
<name>Q2GCM5_EHRS3</name>
<dbReference type="EMBL" id="CP000237">
    <property type="protein sequence ID" value="ABD45858.1"/>
    <property type="molecule type" value="Genomic_DNA"/>
</dbReference>
<reference evidence="1 2" key="1">
    <citation type="journal article" date="2006" name="PLoS Genet.">
        <title>Comparative genomics of emerging human ehrlichiosis agents.</title>
        <authorList>
            <person name="Dunning Hotopp J.C."/>
            <person name="Lin M."/>
            <person name="Madupu R."/>
            <person name="Crabtree J."/>
            <person name="Angiuoli S.V."/>
            <person name="Eisen J.A."/>
            <person name="Seshadri R."/>
            <person name="Ren Q."/>
            <person name="Wu M."/>
            <person name="Utterback T.R."/>
            <person name="Smith S."/>
            <person name="Lewis M."/>
            <person name="Khouri H."/>
            <person name="Zhang C."/>
            <person name="Niu H."/>
            <person name="Lin Q."/>
            <person name="Ohashi N."/>
            <person name="Zhi N."/>
            <person name="Nelson W."/>
            <person name="Brinkac L.M."/>
            <person name="Dodson R.J."/>
            <person name="Rosovitz M.J."/>
            <person name="Sundaram J."/>
            <person name="Daugherty S.C."/>
            <person name="Davidsen T."/>
            <person name="Durkin A.S."/>
            <person name="Gwinn M."/>
            <person name="Haft D.H."/>
            <person name="Selengut J.D."/>
            <person name="Sullivan S.A."/>
            <person name="Zafar N."/>
            <person name="Zhou L."/>
            <person name="Benahmed F."/>
            <person name="Forberger H."/>
            <person name="Halpin R."/>
            <person name="Mulligan S."/>
            <person name="Robinson J."/>
            <person name="White O."/>
            <person name="Rikihisa Y."/>
            <person name="Tettelin H."/>
        </authorList>
    </citation>
    <scope>NUCLEOTIDE SEQUENCE [LARGE SCALE GENOMIC DNA]</scope>
    <source>
        <strain evidence="2">ATCC VR-367 / Miyayama</strain>
    </source>
</reference>
<gene>
    <name evidence="1" type="ordered locus">NSE_0906</name>
</gene>